<dbReference type="Gene3D" id="2.160.10.10">
    <property type="entry name" value="Hexapeptide repeat proteins"/>
    <property type="match status" value="1"/>
</dbReference>
<dbReference type="InterPro" id="IPR011004">
    <property type="entry name" value="Trimer_LpxA-like_sf"/>
</dbReference>
<dbReference type="InterPro" id="IPR001451">
    <property type="entry name" value="Hexapep"/>
</dbReference>
<evidence type="ECO:0000256" key="4">
    <source>
        <dbReference type="ARBA" id="ARBA00023315"/>
    </source>
</evidence>
<dbReference type="GO" id="GO:0008374">
    <property type="term" value="F:O-acyltransferase activity"/>
    <property type="evidence" value="ECO:0007669"/>
    <property type="project" value="TreeGrafter"/>
</dbReference>
<evidence type="ECO:0000313" key="6">
    <source>
        <dbReference type="Proteomes" id="UP000253951"/>
    </source>
</evidence>
<dbReference type="CDD" id="cd04647">
    <property type="entry name" value="LbH_MAT_like"/>
    <property type="match status" value="1"/>
</dbReference>
<evidence type="ECO:0000256" key="2">
    <source>
        <dbReference type="ARBA" id="ARBA00022679"/>
    </source>
</evidence>
<proteinExistence type="inferred from homology"/>
<dbReference type="PANTHER" id="PTHR23416">
    <property type="entry name" value="SIALIC ACID SYNTHASE-RELATED"/>
    <property type="match status" value="1"/>
</dbReference>
<dbReference type="InterPro" id="IPR051159">
    <property type="entry name" value="Hexapeptide_acetyltransf"/>
</dbReference>
<accession>A0A345HBF9</accession>
<dbReference type="Pfam" id="PF00132">
    <property type="entry name" value="Hexapep"/>
    <property type="match status" value="1"/>
</dbReference>
<keyword evidence="2 5" id="KW-0808">Transferase</keyword>
<sequence length="189" mass="21087">MKRKLINKIKTILKRLLGIREVSMVDELKKKGFTIGERCNIQPECIIDYSHSWHITLGDDVTLAPRVHILAHDASTWTFLGYTKVKNTKIGNRVFIGASSIILPGVTIGNDVIIGAGSVVAKDIPDNSIFAGNPAKFITTTSEYIEKERQKMNGENCFGREFSEANDVSMENKMLMKRMAEKHGTAFAE</sequence>
<comment type="similarity">
    <text evidence="1">Belongs to the transferase hexapeptide repeat family.</text>
</comment>
<dbReference type="EMBL" id="CP031188">
    <property type="protein sequence ID" value="AXG73919.1"/>
    <property type="molecule type" value="Genomic_DNA"/>
</dbReference>
<evidence type="ECO:0000256" key="1">
    <source>
        <dbReference type="ARBA" id="ARBA00007274"/>
    </source>
</evidence>
<dbReference type="RefSeq" id="WP_114677678.1">
    <property type="nucleotide sequence ID" value="NZ_CP031188.1"/>
</dbReference>
<dbReference type="AlphaFoldDB" id="A0A345HBF9"/>
<dbReference type="PROSITE" id="PS00101">
    <property type="entry name" value="HEXAPEP_TRANSFERASES"/>
    <property type="match status" value="1"/>
</dbReference>
<dbReference type="OrthoDB" id="9801697at2"/>
<evidence type="ECO:0000313" key="5">
    <source>
        <dbReference type="EMBL" id="AXG73919.1"/>
    </source>
</evidence>
<protein>
    <submittedName>
        <fullName evidence="5">Acyltransferase</fullName>
    </submittedName>
</protein>
<organism evidence="5 6">
    <name type="scientific">Flavobacterium arcticum</name>
    <dbReference type="NCBI Taxonomy" id="1784713"/>
    <lineage>
        <taxon>Bacteria</taxon>
        <taxon>Pseudomonadati</taxon>
        <taxon>Bacteroidota</taxon>
        <taxon>Flavobacteriia</taxon>
        <taxon>Flavobacteriales</taxon>
        <taxon>Flavobacteriaceae</taxon>
        <taxon>Flavobacterium</taxon>
    </lineage>
</organism>
<dbReference type="InterPro" id="IPR018357">
    <property type="entry name" value="Hexapep_transf_CS"/>
</dbReference>
<dbReference type="SUPFAM" id="SSF51161">
    <property type="entry name" value="Trimeric LpxA-like enzymes"/>
    <property type="match status" value="1"/>
</dbReference>
<evidence type="ECO:0000256" key="3">
    <source>
        <dbReference type="ARBA" id="ARBA00022737"/>
    </source>
</evidence>
<dbReference type="KEGG" id="fat:DVK85_06550"/>
<dbReference type="PANTHER" id="PTHR23416:SF23">
    <property type="entry name" value="ACETYLTRANSFERASE C18B11.09C-RELATED"/>
    <property type="match status" value="1"/>
</dbReference>
<gene>
    <name evidence="5" type="ORF">DVK85_06550</name>
</gene>
<reference evidence="5 6" key="1">
    <citation type="submission" date="2018-07" db="EMBL/GenBank/DDBJ databases">
        <title>Complete genome sequence of Flavobacterium arcticum type strain SM1502T.</title>
        <authorList>
            <person name="Li Y."/>
            <person name="Li D.-D."/>
        </authorList>
    </citation>
    <scope>NUCLEOTIDE SEQUENCE [LARGE SCALE GENOMIC DNA]</scope>
    <source>
        <strain evidence="5 6">SM1502</strain>
    </source>
</reference>
<keyword evidence="6" id="KW-1185">Reference proteome</keyword>
<name>A0A345HBF9_9FLAO</name>
<dbReference type="Proteomes" id="UP000253951">
    <property type="component" value="Chromosome"/>
</dbReference>
<keyword evidence="3" id="KW-0677">Repeat</keyword>
<keyword evidence="4 5" id="KW-0012">Acyltransferase</keyword>